<proteinExistence type="predicted"/>
<dbReference type="RefSeq" id="WP_109019944.1">
    <property type="nucleotide sequence ID" value="NZ_AP025028.1"/>
</dbReference>
<feature type="transmembrane region" description="Helical" evidence="1">
    <location>
        <begin position="122"/>
        <end position="142"/>
    </location>
</feature>
<keyword evidence="1" id="KW-1133">Transmembrane helix</keyword>
<keyword evidence="1" id="KW-0472">Membrane</keyword>
<name>A0ABN6KDA5_9LEPT</name>
<evidence type="ECO:0000256" key="1">
    <source>
        <dbReference type="SAM" id="Phobius"/>
    </source>
</evidence>
<reference evidence="2 3" key="1">
    <citation type="submission" date="2021-08" db="EMBL/GenBank/DDBJ databases">
        <title>Complete genome sequence of Leptospira kobayashii strain E30.</title>
        <authorList>
            <person name="Nakao R."/>
            <person name="Nakamura S."/>
            <person name="Masuzawa T."/>
            <person name="Koizumi N."/>
        </authorList>
    </citation>
    <scope>NUCLEOTIDE SEQUENCE [LARGE SCALE GENOMIC DNA]</scope>
    <source>
        <strain evidence="2 3">E30</strain>
    </source>
</reference>
<evidence type="ECO:0000313" key="3">
    <source>
        <dbReference type="Proteomes" id="UP000245263"/>
    </source>
</evidence>
<evidence type="ECO:0000313" key="2">
    <source>
        <dbReference type="EMBL" id="BDA79003.1"/>
    </source>
</evidence>
<protein>
    <submittedName>
        <fullName evidence="2">Uncharacterized protein</fullName>
    </submittedName>
</protein>
<dbReference type="EMBL" id="AP025028">
    <property type="protein sequence ID" value="BDA79003.1"/>
    <property type="molecule type" value="Genomic_DNA"/>
</dbReference>
<keyword evidence="1" id="KW-0812">Transmembrane</keyword>
<feature type="transmembrane region" description="Helical" evidence="1">
    <location>
        <begin position="46"/>
        <end position="65"/>
    </location>
</feature>
<feature type="transmembrane region" description="Helical" evidence="1">
    <location>
        <begin position="85"/>
        <end position="110"/>
    </location>
</feature>
<feature type="transmembrane region" description="Helical" evidence="1">
    <location>
        <begin position="6"/>
        <end position="25"/>
    </location>
</feature>
<gene>
    <name evidence="2" type="ORF">LPTSP3_g19330</name>
</gene>
<accession>A0ABN6KDA5</accession>
<dbReference type="Proteomes" id="UP000245263">
    <property type="component" value="Chromosome 1"/>
</dbReference>
<keyword evidence="3" id="KW-1185">Reference proteome</keyword>
<organism evidence="2 3">
    <name type="scientific">Leptospira kobayashii</name>
    <dbReference type="NCBI Taxonomy" id="1917830"/>
    <lineage>
        <taxon>Bacteria</taxon>
        <taxon>Pseudomonadati</taxon>
        <taxon>Spirochaetota</taxon>
        <taxon>Spirochaetia</taxon>
        <taxon>Leptospirales</taxon>
        <taxon>Leptospiraceae</taxon>
        <taxon>Leptospira</taxon>
    </lineage>
</organism>
<sequence>MYSLLITLHSLFRWFVLSGLLYSVFRAYQGYRLDTTYTNLENGIRYWTVTFSHIQLAIGFSLYFSSPLIRLFFSDLKKNIHDGNFIFFGIYHILLMTSSVVLITIGSALSKRKSIDKEKFKTTFIWFSIALFLIFISIPWPFSPFANRPYLRGYSL</sequence>